<dbReference type="Gene3D" id="2.40.50.140">
    <property type="entry name" value="Nucleic acid-binding proteins"/>
    <property type="match status" value="1"/>
</dbReference>
<feature type="domain" description="Helicase ATP-binding" evidence="9">
    <location>
        <begin position="276"/>
        <end position="427"/>
    </location>
</feature>
<dbReference type="PANTHER" id="PTHR47964">
    <property type="entry name" value="ATP-DEPENDENT DNA HELICASE HOMOLOG RECG, CHLOROPLASTIC"/>
    <property type="match status" value="1"/>
</dbReference>
<evidence type="ECO:0000256" key="4">
    <source>
        <dbReference type="ARBA" id="ARBA00022806"/>
    </source>
</evidence>
<dbReference type="Pfam" id="PF00271">
    <property type="entry name" value="Helicase_C"/>
    <property type="match status" value="1"/>
</dbReference>
<dbReference type="InterPro" id="IPR047112">
    <property type="entry name" value="RecG/Mfd"/>
</dbReference>
<dbReference type="InterPro" id="IPR011545">
    <property type="entry name" value="DEAD/DEAH_box_helicase_dom"/>
</dbReference>
<sequence>MLDFKSAVSSLAMIGPYYQKLLEKLSIRTIGELLYHAPFRYDNYSLVSKIAGIQVGETVSVEGKITDFKNIFTRSGKKLQKAKLADETGEISLIWFNQTYLASIMHPGTEISVAGQVKFYERKPAFLVPQYEIIATNRDHIHTAGLIPVYPETAGLTSKWLRTKISILFKRFNLEIPEFLPPEILEANNLPPLKKAMSDVHFPKTLKDAQNALRRLAFEELLIAQLASLIRKKKWIKLKSAKKIEPASDKIRTFINKLPFRLTGAQEKVLEEIFEDVKAERPMNRLLSGDVGSGKTIVAVICMYAAHLSGLKSVLLAPTEILAKQHFISVKNFLVPYGLKVGFLSGKEKEGSIDDSVVIGTHALLYNFAPPADLGLVIIDEQHRFGVEQRAAMRFKGKYPHILSMTATPIPHTIALTLYSDLNLSHLDQMPKDRLPVKTYVVPPQKREAAYQWVIKKIKSSRKDKLQQVFVLCPFIEPSESLGSVKSAKAEYKRLKNEVFQGLNLGLLHGRLKSEEKSAVLRKFKNKEIEILVATPIVEVGIDFPDATIILIEAADRFGLAQLHQLRGRVGRGNIQSYCLLFSDSTQQKALDRLSALTRYSIGQKIAEYDLKLRGPGEFFGTVQHGNWGLKFADFRDLALIKTTRTEALNLFNKDHSLSSFPLLREKVLPYTIKSVSLD</sequence>
<dbReference type="GO" id="GO:0005524">
    <property type="term" value="F:ATP binding"/>
    <property type="evidence" value="ECO:0007669"/>
    <property type="project" value="UniProtKB-KW"/>
</dbReference>
<feature type="domain" description="Helicase C-terminal" evidence="10">
    <location>
        <begin position="450"/>
        <end position="614"/>
    </location>
</feature>
<reference evidence="11 12" key="1">
    <citation type="journal article" date="2015" name="Nature">
        <title>rRNA introns, odd ribosomes, and small enigmatic genomes across a large radiation of phyla.</title>
        <authorList>
            <person name="Brown C.T."/>
            <person name="Hug L.A."/>
            <person name="Thomas B.C."/>
            <person name="Sharon I."/>
            <person name="Castelle C.J."/>
            <person name="Singh A."/>
            <person name="Wilkins M.J."/>
            <person name="Williams K.H."/>
            <person name="Banfield J.F."/>
        </authorList>
    </citation>
    <scope>NUCLEOTIDE SEQUENCE [LARGE SCALE GENOMIC DNA]</scope>
</reference>
<evidence type="ECO:0000256" key="1">
    <source>
        <dbReference type="ARBA" id="ARBA00022741"/>
    </source>
</evidence>
<evidence type="ECO:0000256" key="5">
    <source>
        <dbReference type="ARBA" id="ARBA00022840"/>
    </source>
</evidence>
<dbReference type="Pfam" id="PF00270">
    <property type="entry name" value="DEAD"/>
    <property type="match status" value="1"/>
</dbReference>
<dbReference type="GO" id="GO:0003678">
    <property type="term" value="F:DNA helicase activity"/>
    <property type="evidence" value="ECO:0007669"/>
    <property type="project" value="TreeGrafter"/>
</dbReference>
<dbReference type="SUPFAM" id="SSF52540">
    <property type="entry name" value="P-loop containing nucleoside triphosphate hydrolases"/>
    <property type="match status" value="2"/>
</dbReference>
<dbReference type="EMBL" id="LCDD01000022">
    <property type="protein sequence ID" value="KKS46138.1"/>
    <property type="molecule type" value="Genomic_DNA"/>
</dbReference>
<dbReference type="NCBIfam" id="NF008168">
    <property type="entry name" value="PRK10917.2-2"/>
    <property type="match status" value="1"/>
</dbReference>
<evidence type="ECO:0000256" key="3">
    <source>
        <dbReference type="ARBA" id="ARBA00022801"/>
    </source>
</evidence>
<organism evidence="11 12">
    <name type="scientific">Candidatus Gottesmanbacteria bacterium GW2011_GWA2_42_18</name>
    <dbReference type="NCBI Taxonomy" id="1618442"/>
    <lineage>
        <taxon>Bacteria</taxon>
        <taxon>Candidatus Gottesmaniibacteriota</taxon>
    </lineage>
</organism>
<keyword evidence="1" id="KW-0547">Nucleotide-binding</keyword>
<evidence type="ECO:0000256" key="7">
    <source>
        <dbReference type="ARBA" id="ARBA00023204"/>
    </source>
</evidence>
<gene>
    <name evidence="11" type="ORF">UV09_C0022G0020</name>
</gene>
<evidence type="ECO:0000259" key="9">
    <source>
        <dbReference type="PROSITE" id="PS51192"/>
    </source>
</evidence>
<protein>
    <recommendedName>
        <fullName evidence="8">Probable DNA 3'-5' helicase RecG</fullName>
    </recommendedName>
</protein>
<keyword evidence="6" id="KW-0238">DNA-binding</keyword>
<dbReference type="PROSITE" id="PS51194">
    <property type="entry name" value="HELICASE_CTER"/>
    <property type="match status" value="1"/>
</dbReference>
<dbReference type="AlphaFoldDB" id="A0A0G1C949"/>
<dbReference type="Proteomes" id="UP000034320">
    <property type="component" value="Unassembled WGS sequence"/>
</dbReference>
<evidence type="ECO:0000313" key="12">
    <source>
        <dbReference type="Proteomes" id="UP000034320"/>
    </source>
</evidence>
<dbReference type="InterPro" id="IPR014001">
    <property type="entry name" value="Helicase_ATP-bd"/>
</dbReference>
<keyword evidence="5" id="KW-0067">ATP-binding</keyword>
<dbReference type="InterPro" id="IPR045562">
    <property type="entry name" value="RecG_dom3_C"/>
</dbReference>
<keyword evidence="3" id="KW-0378">Hydrolase</keyword>
<evidence type="ECO:0000256" key="6">
    <source>
        <dbReference type="ARBA" id="ARBA00023125"/>
    </source>
</evidence>
<dbReference type="GO" id="GO:0003677">
    <property type="term" value="F:DNA binding"/>
    <property type="evidence" value="ECO:0007669"/>
    <property type="project" value="UniProtKB-KW"/>
</dbReference>
<dbReference type="GO" id="GO:0006281">
    <property type="term" value="P:DNA repair"/>
    <property type="evidence" value="ECO:0007669"/>
    <property type="project" value="UniProtKB-KW"/>
</dbReference>
<dbReference type="PANTHER" id="PTHR47964:SF1">
    <property type="entry name" value="ATP-DEPENDENT DNA HELICASE HOMOLOG RECG, CHLOROPLASTIC"/>
    <property type="match status" value="1"/>
</dbReference>
<dbReference type="SMART" id="SM00490">
    <property type="entry name" value="HELICc"/>
    <property type="match status" value="1"/>
</dbReference>
<evidence type="ECO:0000256" key="8">
    <source>
        <dbReference type="ARBA" id="ARBA00049819"/>
    </source>
</evidence>
<dbReference type="CDD" id="cd04488">
    <property type="entry name" value="RecG_wedge_OBF"/>
    <property type="match status" value="1"/>
</dbReference>
<dbReference type="Pfam" id="PF17191">
    <property type="entry name" value="RecG_wedge"/>
    <property type="match status" value="1"/>
</dbReference>
<keyword evidence="7" id="KW-0234">DNA repair</keyword>
<dbReference type="InterPro" id="IPR001650">
    <property type="entry name" value="Helicase_C-like"/>
</dbReference>
<dbReference type="PATRIC" id="fig|1618442.3.peg.937"/>
<evidence type="ECO:0000259" key="10">
    <source>
        <dbReference type="PROSITE" id="PS51194"/>
    </source>
</evidence>
<dbReference type="SUPFAM" id="SSF50249">
    <property type="entry name" value="Nucleic acid-binding proteins"/>
    <property type="match status" value="1"/>
</dbReference>
<keyword evidence="2" id="KW-0227">DNA damage</keyword>
<dbReference type="Pfam" id="PF19833">
    <property type="entry name" value="RecG_dom3_C"/>
    <property type="match status" value="1"/>
</dbReference>
<dbReference type="PROSITE" id="PS51192">
    <property type="entry name" value="HELICASE_ATP_BIND_1"/>
    <property type="match status" value="1"/>
</dbReference>
<dbReference type="GO" id="GO:0016787">
    <property type="term" value="F:hydrolase activity"/>
    <property type="evidence" value="ECO:0007669"/>
    <property type="project" value="UniProtKB-KW"/>
</dbReference>
<dbReference type="InterPro" id="IPR033454">
    <property type="entry name" value="RecG_wedge"/>
</dbReference>
<dbReference type="SMART" id="SM00487">
    <property type="entry name" value="DEXDc"/>
    <property type="match status" value="1"/>
</dbReference>
<keyword evidence="4 11" id="KW-0347">Helicase</keyword>
<dbReference type="InterPro" id="IPR027417">
    <property type="entry name" value="P-loop_NTPase"/>
</dbReference>
<name>A0A0G1C949_9BACT</name>
<dbReference type="InterPro" id="IPR012340">
    <property type="entry name" value="NA-bd_OB-fold"/>
</dbReference>
<dbReference type="Gene3D" id="3.40.50.300">
    <property type="entry name" value="P-loop containing nucleotide triphosphate hydrolases"/>
    <property type="match status" value="2"/>
</dbReference>
<comment type="caution">
    <text evidence="11">The sequence shown here is derived from an EMBL/GenBank/DDBJ whole genome shotgun (WGS) entry which is preliminary data.</text>
</comment>
<evidence type="ECO:0000313" key="11">
    <source>
        <dbReference type="EMBL" id="KKS46138.1"/>
    </source>
</evidence>
<accession>A0A0G1C949</accession>
<proteinExistence type="predicted"/>
<evidence type="ECO:0000256" key="2">
    <source>
        <dbReference type="ARBA" id="ARBA00022763"/>
    </source>
</evidence>